<protein>
    <recommendedName>
        <fullName evidence="1">F-box domain-containing protein</fullName>
    </recommendedName>
</protein>
<proteinExistence type="predicted"/>
<name>A0ABP1DXY1_9APHY</name>
<keyword evidence="3" id="KW-1185">Reference proteome</keyword>
<gene>
    <name evidence="2" type="ORF">GFSPODELE1_LOCUS8479</name>
</gene>
<dbReference type="InterPro" id="IPR001810">
    <property type="entry name" value="F-box_dom"/>
</dbReference>
<dbReference type="SUPFAM" id="SSF52047">
    <property type="entry name" value="RNI-like"/>
    <property type="match status" value="1"/>
</dbReference>
<dbReference type="Proteomes" id="UP001497453">
    <property type="component" value="Chromosome 6"/>
</dbReference>
<dbReference type="InterPro" id="IPR032675">
    <property type="entry name" value="LRR_dom_sf"/>
</dbReference>
<dbReference type="InterPro" id="IPR036047">
    <property type="entry name" value="F-box-like_dom_sf"/>
</dbReference>
<evidence type="ECO:0000259" key="1">
    <source>
        <dbReference type="Pfam" id="PF12937"/>
    </source>
</evidence>
<organism evidence="2 3">
    <name type="scientific">Somion occarium</name>
    <dbReference type="NCBI Taxonomy" id="3059160"/>
    <lineage>
        <taxon>Eukaryota</taxon>
        <taxon>Fungi</taxon>
        <taxon>Dikarya</taxon>
        <taxon>Basidiomycota</taxon>
        <taxon>Agaricomycotina</taxon>
        <taxon>Agaricomycetes</taxon>
        <taxon>Polyporales</taxon>
        <taxon>Cerrenaceae</taxon>
        <taxon>Somion</taxon>
    </lineage>
</organism>
<dbReference type="SUPFAM" id="SSF81383">
    <property type="entry name" value="F-box domain"/>
    <property type="match status" value="1"/>
</dbReference>
<dbReference type="Pfam" id="PF12937">
    <property type="entry name" value="F-box-like"/>
    <property type="match status" value="1"/>
</dbReference>
<dbReference type="EMBL" id="OZ037949">
    <property type="protein sequence ID" value="CAL1711747.1"/>
    <property type="molecule type" value="Genomic_DNA"/>
</dbReference>
<feature type="domain" description="F-box" evidence="1">
    <location>
        <begin position="11"/>
        <end position="54"/>
    </location>
</feature>
<sequence length="458" mass="51794">MGLLVYEPVTSSLPADIITPILEQLADRRDLGRCALVNSVFHRAAIPLLYRTLDVKTKRQGYESFIIVHPSKTLLRRPEYAKYVRYVRETATVGFYEPKLISDCRKALRMCINLRSFTWVDDAHDTINDDNFLAYLSILRSLPRVIELIIRTSAGISDEVWSKLTEFTGLHKIAIWCLHGKARVLQGWSEQLGSSLTHLELGRCAGSATVLVLVLSHLPGLKTLRLKGAPSNSIPEILSVLPNLVSLDTEYLGAGRIFNDDQPAASLRELTVRTSSVDLQGPPNLWPWIASLIPRPSLETLKLHTFSTQGDMSMPRMFLLDLAKTHKHTLKHFNVNSVQLTLQDIECLCTMFPNLETVSCSLAWCKDHNDIKNAIANGHNLRSLQLSVHWGRGSFAVRSRFNDEEAKEWMLRENSRLRQVGLGDTLYIGKWVRKPTTDGKTTTLEFEVLRDVVQDSWI</sequence>
<evidence type="ECO:0000313" key="3">
    <source>
        <dbReference type="Proteomes" id="UP001497453"/>
    </source>
</evidence>
<dbReference type="Gene3D" id="3.80.10.10">
    <property type="entry name" value="Ribonuclease Inhibitor"/>
    <property type="match status" value="2"/>
</dbReference>
<reference evidence="3" key="1">
    <citation type="submission" date="2024-04" db="EMBL/GenBank/DDBJ databases">
        <authorList>
            <person name="Shaw F."/>
            <person name="Minotto A."/>
        </authorList>
    </citation>
    <scope>NUCLEOTIDE SEQUENCE [LARGE SCALE GENOMIC DNA]</scope>
</reference>
<evidence type="ECO:0000313" key="2">
    <source>
        <dbReference type="EMBL" id="CAL1711747.1"/>
    </source>
</evidence>
<accession>A0ABP1DXY1</accession>